<proteinExistence type="predicted"/>
<dbReference type="RefSeq" id="XP_016758117.1">
    <property type="nucleotide sequence ID" value="XM_016901537.1"/>
</dbReference>
<evidence type="ECO:0000256" key="1">
    <source>
        <dbReference type="SAM" id="MobiDB-lite"/>
    </source>
</evidence>
<dbReference type="HOGENOM" id="CLU_781123_0_0_1"/>
<dbReference type="AlphaFoldDB" id="M3AVB6"/>
<protein>
    <submittedName>
        <fullName evidence="2">Uncharacterized protein</fullName>
    </submittedName>
</protein>
<organism evidence="2 3">
    <name type="scientific">Sphaerulina musiva (strain SO2202)</name>
    <name type="common">Poplar stem canker fungus</name>
    <name type="synonym">Septoria musiva</name>
    <dbReference type="NCBI Taxonomy" id="692275"/>
    <lineage>
        <taxon>Eukaryota</taxon>
        <taxon>Fungi</taxon>
        <taxon>Dikarya</taxon>
        <taxon>Ascomycota</taxon>
        <taxon>Pezizomycotina</taxon>
        <taxon>Dothideomycetes</taxon>
        <taxon>Dothideomycetidae</taxon>
        <taxon>Mycosphaerellales</taxon>
        <taxon>Mycosphaerellaceae</taxon>
        <taxon>Sphaerulina</taxon>
    </lineage>
</organism>
<dbReference type="EMBL" id="KB456268">
    <property type="protein sequence ID" value="EMF09996.1"/>
    <property type="molecule type" value="Genomic_DNA"/>
</dbReference>
<reference evidence="2 3" key="1">
    <citation type="journal article" date="2012" name="PLoS Pathog.">
        <title>Diverse lifestyles and strategies of plant pathogenesis encoded in the genomes of eighteen Dothideomycetes fungi.</title>
        <authorList>
            <person name="Ohm R.A."/>
            <person name="Feau N."/>
            <person name="Henrissat B."/>
            <person name="Schoch C.L."/>
            <person name="Horwitz B.A."/>
            <person name="Barry K.W."/>
            <person name="Condon B.J."/>
            <person name="Copeland A.C."/>
            <person name="Dhillon B."/>
            <person name="Glaser F."/>
            <person name="Hesse C.N."/>
            <person name="Kosti I."/>
            <person name="LaButti K."/>
            <person name="Lindquist E.A."/>
            <person name="Lucas S."/>
            <person name="Salamov A.A."/>
            <person name="Bradshaw R.E."/>
            <person name="Ciuffetti L."/>
            <person name="Hamelin R.C."/>
            <person name="Kema G.H.J."/>
            <person name="Lawrence C."/>
            <person name="Scott J.A."/>
            <person name="Spatafora J.W."/>
            <person name="Turgeon B.G."/>
            <person name="de Wit P.J.G.M."/>
            <person name="Zhong S."/>
            <person name="Goodwin S.B."/>
            <person name="Grigoriev I.V."/>
        </authorList>
    </citation>
    <scope>NUCLEOTIDE SEQUENCE [LARGE SCALE GENOMIC DNA]</scope>
    <source>
        <strain evidence="2 3">SO2202</strain>
    </source>
</reference>
<sequence>MSDYALHNFASQQYRRVLAPALFIGMPDRIRCSDNPCMQEDFHIRALKHPHQSPGCCREANQYGTPRTEPPSVLLVSLDSSEAMSEHEAARRQILRSAWRLDSEFFFRDGVVIQDRPPAREIYRIESHGESAEKGWNKKAKEKDQAILSSETATGVPSTPQAVLCDLIERYFLATRIFCDLNGHYYMVPGLTWVLSAGLRSPENSLHLECRQPKSRAYTDGLKDGEAVSLRMVPEEGLRKAAAGQCQTHGREVLDTFRRRQDRMHMRQAARLNGIKSPTLVLEKVYIRPSEVSTHGPLVRRHSPIVSEAAAGREGTKFKSQDCAIAKPARNPGFDKNCHHDTATPPYTFFPNGDG</sequence>
<dbReference type="GeneID" id="27898674"/>
<evidence type="ECO:0000313" key="2">
    <source>
        <dbReference type="EMBL" id="EMF09996.1"/>
    </source>
</evidence>
<name>M3AVB6_SPHMS</name>
<gene>
    <name evidence="2" type="ORF">SEPMUDRAFT_119725</name>
</gene>
<feature type="region of interest" description="Disordered" evidence="1">
    <location>
        <begin position="336"/>
        <end position="355"/>
    </location>
</feature>
<accession>M3AVB6</accession>
<dbReference type="Proteomes" id="UP000016931">
    <property type="component" value="Unassembled WGS sequence"/>
</dbReference>
<keyword evidence="3" id="KW-1185">Reference proteome</keyword>
<evidence type="ECO:0000313" key="3">
    <source>
        <dbReference type="Proteomes" id="UP000016931"/>
    </source>
</evidence>